<dbReference type="Proteomes" id="UP001454036">
    <property type="component" value="Unassembled WGS sequence"/>
</dbReference>
<dbReference type="PROSITE" id="PS51032">
    <property type="entry name" value="AP2_ERF"/>
    <property type="match status" value="1"/>
</dbReference>
<comment type="subcellular location">
    <subcellularLocation>
        <location evidence="1">Nucleus</location>
    </subcellularLocation>
</comment>
<dbReference type="SUPFAM" id="SSF54171">
    <property type="entry name" value="DNA-binding domain"/>
    <property type="match status" value="1"/>
</dbReference>
<accession>A0AAV3NVX8</accession>
<evidence type="ECO:0000313" key="10">
    <source>
        <dbReference type="Proteomes" id="UP001454036"/>
    </source>
</evidence>
<dbReference type="InterPro" id="IPR044808">
    <property type="entry name" value="ERF_plant"/>
</dbReference>
<dbReference type="Gene3D" id="3.30.730.10">
    <property type="entry name" value="AP2/ERF domain"/>
    <property type="match status" value="1"/>
</dbReference>
<dbReference type="GO" id="GO:0006952">
    <property type="term" value="P:defense response"/>
    <property type="evidence" value="ECO:0007669"/>
    <property type="project" value="UniProtKB-KW"/>
</dbReference>
<protein>
    <recommendedName>
        <fullName evidence="8">AP2/ERF domain-containing protein</fullName>
    </recommendedName>
</protein>
<evidence type="ECO:0000256" key="4">
    <source>
        <dbReference type="ARBA" id="ARBA00023125"/>
    </source>
</evidence>
<keyword evidence="4" id="KW-0238">DNA-binding</keyword>
<organism evidence="9 10">
    <name type="scientific">Lithospermum erythrorhizon</name>
    <name type="common">Purple gromwell</name>
    <name type="synonym">Lithospermum officinale var. erythrorhizon</name>
    <dbReference type="NCBI Taxonomy" id="34254"/>
    <lineage>
        <taxon>Eukaryota</taxon>
        <taxon>Viridiplantae</taxon>
        <taxon>Streptophyta</taxon>
        <taxon>Embryophyta</taxon>
        <taxon>Tracheophyta</taxon>
        <taxon>Spermatophyta</taxon>
        <taxon>Magnoliopsida</taxon>
        <taxon>eudicotyledons</taxon>
        <taxon>Gunneridae</taxon>
        <taxon>Pentapetalae</taxon>
        <taxon>asterids</taxon>
        <taxon>lamiids</taxon>
        <taxon>Boraginales</taxon>
        <taxon>Boraginaceae</taxon>
        <taxon>Boraginoideae</taxon>
        <taxon>Lithospermeae</taxon>
        <taxon>Lithospermum</taxon>
    </lineage>
</organism>
<dbReference type="CDD" id="cd00018">
    <property type="entry name" value="AP2"/>
    <property type="match status" value="1"/>
</dbReference>
<feature type="compositionally biased region" description="Low complexity" evidence="7">
    <location>
        <begin position="192"/>
        <end position="209"/>
    </location>
</feature>
<evidence type="ECO:0000256" key="7">
    <source>
        <dbReference type="SAM" id="MobiDB-lite"/>
    </source>
</evidence>
<dbReference type="PANTHER" id="PTHR31190:SF407">
    <property type="entry name" value="ETHYLENE-RESPONSIVE TRANSCRIPTION FACTOR 13-LIKE"/>
    <property type="match status" value="1"/>
</dbReference>
<evidence type="ECO:0000256" key="2">
    <source>
        <dbReference type="ARBA" id="ARBA00022821"/>
    </source>
</evidence>
<gene>
    <name evidence="9" type="ORF">LIER_04220</name>
</gene>
<keyword evidence="6" id="KW-0539">Nucleus</keyword>
<evidence type="ECO:0000256" key="3">
    <source>
        <dbReference type="ARBA" id="ARBA00023015"/>
    </source>
</evidence>
<feature type="domain" description="AP2/ERF" evidence="8">
    <location>
        <begin position="118"/>
        <end position="176"/>
    </location>
</feature>
<dbReference type="AlphaFoldDB" id="A0AAV3NVX8"/>
<evidence type="ECO:0000259" key="8">
    <source>
        <dbReference type="PROSITE" id="PS51032"/>
    </source>
</evidence>
<reference evidence="9 10" key="1">
    <citation type="submission" date="2024-01" db="EMBL/GenBank/DDBJ databases">
        <title>The complete chloroplast genome sequence of Lithospermum erythrorhizon: insights into the phylogenetic relationship among Boraginaceae species and the maternal lineages of purple gromwells.</title>
        <authorList>
            <person name="Okada T."/>
            <person name="Watanabe K."/>
        </authorList>
    </citation>
    <scope>NUCLEOTIDE SEQUENCE [LARGE SCALE GENOMIC DNA]</scope>
</reference>
<dbReference type="GO" id="GO:0003700">
    <property type="term" value="F:DNA-binding transcription factor activity"/>
    <property type="evidence" value="ECO:0007669"/>
    <property type="project" value="InterPro"/>
</dbReference>
<keyword evidence="3" id="KW-0805">Transcription regulation</keyword>
<feature type="compositionally biased region" description="Basic residues" evidence="7">
    <location>
        <begin position="212"/>
        <end position="221"/>
    </location>
</feature>
<dbReference type="InterPro" id="IPR016177">
    <property type="entry name" value="DNA-bd_dom_sf"/>
</dbReference>
<dbReference type="GO" id="GO:0003677">
    <property type="term" value="F:DNA binding"/>
    <property type="evidence" value="ECO:0007669"/>
    <property type="project" value="UniProtKB-KW"/>
</dbReference>
<evidence type="ECO:0000313" key="9">
    <source>
        <dbReference type="EMBL" id="GAA0143564.1"/>
    </source>
</evidence>
<dbReference type="GO" id="GO:0005634">
    <property type="term" value="C:nucleus"/>
    <property type="evidence" value="ECO:0007669"/>
    <property type="project" value="UniProtKB-SubCell"/>
</dbReference>
<keyword evidence="10" id="KW-1185">Reference proteome</keyword>
<keyword evidence="5" id="KW-0804">Transcription</keyword>
<dbReference type="PANTHER" id="PTHR31190">
    <property type="entry name" value="DNA-BINDING DOMAIN"/>
    <property type="match status" value="1"/>
</dbReference>
<evidence type="ECO:0000256" key="1">
    <source>
        <dbReference type="ARBA" id="ARBA00004123"/>
    </source>
</evidence>
<comment type="caution">
    <text evidence="9">The sequence shown here is derived from an EMBL/GenBank/DDBJ whole genome shotgun (WGS) entry which is preliminary data.</text>
</comment>
<dbReference type="PRINTS" id="PR00367">
    <property type="entry name" value="ETHRSPELEMNT"/>
</dbReference>
<dbReference type="InterPro" id="IPR036955">
    <property type="entry name" value="AP2/ERF_dom_sf"/>
</dbReference>
<dbReference type="FunFam" id="3.30.730.10:FF:000001">
    <property type="entry name" value="Ethylene-responsive transcription factor 2"/>
    <property type="match status" value="1"/>
</dbReference>
<name>A0AAV3NVX8_LITER</name>
<dbReference type="SMART" id="SM00380">
    <property type="entry name" value="AP2"/>
    <property type="match status" value="1"/>
</dbReference>
<dbReference type="InterPro" id="IPR001471">
    <property type="entry name" value="AP2/ERF_dom"/>
</dbReference>
<evidence type="ECO:0000256" key="5">
    <source>
        <dbReference type="ARBA" id="ARBA00023163"/>
    </source>
</evidence>
<evidence type="ECO:0000256" key="6">
    <source>
        <dbReference type="ARBA" id="ARBA00023242"/>
    </source>
</evidence>
<sequence length="221" mass="24912">MESYYHSNNTDNYACDIAFLDSVSNHLLVDFPNDPQNLMLQRDVFNLDFLQFSNLENTILKTEPEMSSGSHESFQFPTITPTWSPENFNFSAMLPAEKVVEAKQFGVEQPVVPPGGKHYRGVRRRPWGKYAAEIRDPAKNGARVWLGTYHTAEDAALAYDRAAFHMRGSRALLNFPLRINSGEPEPVRVTSKRSLMSLETSSSSITRESGSPKKRKVKVVA</sequence>
<feature type="region of interest" description="Disordered" evidence="7">
    <location>
        <begin position="183"/>
        <end position="221"/>
    </location>
</feature>
<dbReference type="GO" id="GO:0009873">
    <property type="term" value="P:ethylene-activated signaling pathway"/>
    <property type="evidence" value="ECO:0007669"/>
    <property type="project" value="InterPro"/>
</dbReference>
<dbReference type="Pfam" id="PF00847">
    <property type="entry name" value="AP2"/>
    <property type="match status" value="1"/>
</dbReference>
<dbReference type="EMBL" id="BAABME010000532">
    <property type="protein sequence ID" value="GAA0143564.1"/>
    <property type="molecule type" value="Genomic_DNA"/>
</dbReference>
<keyword evidence="2" id="KW-0611">Plant defense</keyword>
<proteinExistence type="predicted"/>